<dbReference type="PANTHER" id="PTHR45398:SF1">
    <property type="entry name" value="ENZYME, PUTATIVE (JCVI)-RELATED"/>
    <property type="match status" value="1"/>
</dbReference>
<dbReference type="Gene3D" id="3.40.50.980">
    <property type="match status" value="2"/>
</dbReference>
<comment type="cofactor">
    <cofactor evidence="1">
        <name>pantetheine 4'-phosphate</name>
        <dbReference type="ChEBI" id="CHEBI:47942"/>
    </cofactor>
</comment>
<gene>
    <name evidence="6" type="ORF">ACFFH4_25580</name>
</gene>
<dbReference type="InterPro" id="IPR006162">
    <property type="entry name" value="Ppantetheine_attach_site"/>
</dbReference>
<dbReference type="Pfam" id="PF13193">
    <property type="entry name" value="AMP-binding_C"/>
    <property type="match status" value="1"/>
</dbReference>
<evidence type="ECO:0000256" key="4">
    <source>
        <dbReference type="ARBA" id="ARBA00022553"/>
    </source>
</evidence>
<protein>
    <submittedName>
        <fullName evidence="6">Non-ribosomal peptide synthetase</fullName>
    </submittedName>
</protein>
<dbReference type="Gene3D" id="2.30.38.10">
    <property type="entry name" value="Luciferase, Domain 3"/>
    <property type="match status" value="1"/>
</dbReference>
<dbReference type="InterPro" id="IPR045851">
    <property type="entry name" value="AMP-bd_C_sf"/>
</dbReference>
<name>A0ABV6NQ68_9BACI</name>
<proteinExistence type="inferred from homology"/>
<dbReference type="InterPro" id="IPR020806">
    <property type="entry name" value="PKS_PP-bd"/>
</dbReference>
<dbReference type="Proteomes" id="UP001589833">
    <property type="component" value="Unassembled WGS sequence"/>
</dbReference>
<evidence type="ECO:0000313" key="7">
    <source>
        <dbReference type="Proteomes" id="UP001589833"/>
    </source>
</evidence>
<dbReference type="Pfam" id="PF00550">
    <property type="entry name" value="PP-binding"/>
    <property type="match status" value="1"/>
</dbReference>
<dbReference type="InterPro" id="IPR020459">
    <property type="entry name" value="AMP-binding"/>
</dbReference>
<dbReference type="EMBL" id="JBHLTR010000115">
    <property type="protein sequence ID" value="MFC0562218.1"/>
    <property type="molecule type" value="Genomic_DNA"/>
</dbReference>
<dbReference type="SUPFAM" id="SSF47336">
    <property type="entry name" value="ACP-like"/>
    <property type="match status" value="1"/>
</dbReference>
<dbReference type="InterPro" id="IPR000873">
    <property type="entry name" value="AMP-dep_synth/lig_dom"/>
</dbReference>
<reference evidence="6 7" key="1">
    <citation type="submission" date="2024-09" db="EMBL/GenBank/DDBJ databases">
        <authorList>
            <person name="Sun Q."/>
            <person name="Mori K."/>
        </authorList>
    </citation>
    <scope>NUCLEOTIDE SEQUENCE [LARGE SCALE GENOMIC DNA]</scope>
    <source>
        <strain evidence="6 7">NCAIM B.02301</strain>
    </source>
</reference>
<dbReference type="Pfam" id="PF00668">
    <property type="entry name" value="Condensation"/>
    <property type="match status" value="2"/>
</dbReference>
<comment type="caution">
    <text evidence="6">The sequence shown here is derived from an EMBL/GenBank/DDBJ whole genome shotgun (WGS) entry which is preliminary data.</text>
</comment>
<dbReference type="PROSITE" id="PS50075">
    <property type="entry name" value="CARRIER"/>
    <property type="match status" value="1"/>
</dbReference>
<dbReference type="RefSeq" id="WP_273847138.1">
    <property type="nucleotide sequence ID" value="NZ_JAQQWT010000022.1"/>
</dbReference>
<feature type="domain" description="Carrier" evidence="5">
    <location>
        <begin position="1049"/>
        <end position="1123"/>
    </location>
</feature>
<dbReference type="Gene3D" id="1.10.1200.10">
    <property type="entry name" value="ACP-like"/>
    <property type="match status" value="1"/>
</dbReference>
<dbReference type="Pfam" id="PF00501">
    <property type="entry name" value="AMP-binding"/>
    <property type="match status" value="1"/>
</dbReference>
<dbReference type="InterPro" id="IPR010071">
    <property type="entry name" value="AA_adenyl_dom"/>
</dbReference>
<dbReference type="SMART" id="SM00823">
    <property type="entry name" value="PKS_PP"/>
    <property type="match status" value="1"/>
</dbReference>
<dbReference type="PANTHER" id="PTHR45398">
    <property type="match status" value="1"/>
</dbReference>
<dbReference type="PROSITE" id="PS00012">
    <property type="entry name" value="PHOSPHOPANTETHEINE"/>
    <property type="match status" value="1"/>
</dbReference>
<evidence type="ECO:0000259" key="5">
    <source>
        <dbReference type="PROSITE" id="PS50075"/>
    </source>
</evidence>
<dbReference type="CDD" id="cd05930">
    <property type="entry name" value="A_NRPS"/>
    <property type="match status" value="1"/>
</dbReference>
<dbReference type="InterPro" id="IPR020845">
    <property type="entry name" value="AMP-binding_CS"/>
</dbReference>
<dbReference type="InterPro" id="IPR009081">
    <property type="entry name" value="PP-bd_ACP"/>
</dbReference>
<dbReference type="SUPFAM" id="SSF56801">
    <property type="entry name" value="Acetyl-CoA synthetase-like"/>
    <property type="match status" value="1"/>
</dbReference>
<sequence length="1575" mass="182063">MNRVMTGTQEKLLTILSRSVDAPLTSTDNLCHQLKTYAEQEAFFALIKKMFGIELTMEVITVQSSIQKLASFIEMVINMREDHKVKPVRRGAIRGELSHNQDRMYLFDSLGDNQMLYNMPFKFRLNGILEIEVLQKALDSLVERHESLRTNFLEENHQIRQVVNKFSRNTITYEDLRDDELEVAFVKLDNHLNKEARRSFHLDSGPLFTLKIFQIEDEFYYLVCNFHHIIFDGVSFMTFFQELTETYERNSTANATDTTLPLEMQYLDYALWHKEWVQENDANQKEFWERYFMEGETNLELPYDFSRPKSPSFSGSRIELEINNDLRVLIDRVLKQSGTTLYAFMLTAYQVFLAQYTGKQQIVVGSTVANRVQEEFAKVIGCFVNTLPFQLEVDSTESFQTILTRNRQQILEVLEYQAYPFDRIVDIINPDRDLSYSPLFQTAIAMEESFDGQFRNSFFTLEKENFDIPFSNYDLTIKVKGSQKLILEFEYSDELFLPETIKRLMKSFEKWLYQICQHFETPIRQLQYLDDDQLDLLSSWQGEITNDYANETVISVFKQVVKERATSIAVYDNGEQITFYELDKKSDGIAHLVKKAMGERSKKVGLHVTRSIDMVVSMLGIMKAGCAYVPLDPSLPSERLEYIIHDSALTVCITDQRQQGVIETIRHVINLTSVRYEKSAIDCSGLEPTDLAYIIYTSGTTGRPKGVMLSHKGIVNLVRSQHKYLHLKETSKVLQFATYNFDASVYEIFGSLLNGAELHIGNNKEDMFDLIQLEKQIKKEKLTHLVLPPAILQVLDIENGEVEFVGSAGSDCPVELVKKYQHVNFYNAYGPSEYSVWTTFEMFEASKVSNDYDETRRKVSIGKPILNTNVYLLNSEKQFVPIGATGELYIGGEGLAAGYHNNDELTKEKFIEHPFRPGERLYRSGDLAKYTMTGELLFQGRSDNQVKIRGFRVEMDEIVIKLNAHPLVSDAYIKIDENVNYVKQLIAYVTSNEQIDTEQIKAFLKESLPTYMIPSFVLQIDSFPLNANGKVDTNKLPDPATKTEKVVQTPDTENERILLTIFESVLGMDKLSIRDNFFELGGDSIQSIQICSLARQEGLTISPKSIFEHQTVAELAASLHTENKSIIQPLETRGSIELIPIQEWFFKEHSTSIHHWNQSLVFNSNECASKEELEQILAEIVDHHDVLLTLFQKKDEQYIGLINSEHKTWELIYKDVHHLDKDTRIRKRDEWEIAIQESLNIENGPIMKMLVLKEQAHQYRFFWVIHHLVVDAVSWRILLEDFHHLHDRVLNNQPTNLPPRTSSYKDWSIYLKKYIRSVLAQDTINYWTNKLNSNVSPFRLVDHMTEKREKTREIIFSEDDTTFFIQELTSQSKASVEEVLLTLVAKSMGQAFDVRRFWIEVEGHGREMVDDTIDITRTVGWFTTIYPILLESDSVFATTLKNTKNAIREIPNKGFDYGLIKYSTPVLIEDPDIYMTFNYLGRLDSQIEFSVSSDFGEFESKPRLHILAVIQNDRLHIKIISKAAEEQISLLVETIQSIIVELKDSDVVQNYLIESDFPDAVISEDDLLHILNSNN</sequence>
<evidence type="ECO:0000313" key="6">
    <source>
        <dbReference type="EMBL" id="MFC0562218.1"/>
    </source>
</evidence>
<dbReference type="InterPro" id="IPR036736">
    <property type="entry name" value="ACP-like_sf"/>
</dbReference>
<evidence type="ECO:0000256" key="3">
    <source>
        <dbReference type="ARBA" id="ARBA00022450"/>
    </source>
</evidence>
<dbReference type="Gene3D" id="3.30.559.30">
    <property type="entry name" value="Nonribosomal peptide synthetase, condensation domain"/>
    <property type="match status" value="2"/>
</dbReference>
<dbReference type="InterPro" id="IPR001242">
    <property type="entry name" value="Condensation_dom"/>
</dbReference>
<dbReference type="NCBIfam" id="TIGR01733">
    <property type="entry name" value="AA-adenyl-dom"/>
    <property type="match status" value="1"/>
</dbReference>
<accession>A0ABV6NQ68</accession>
<evidence type="ECO:0000256" key="2">
    <source>
        <dbReference type="ARBA" id="ARBA00006432"/>
    </source>
</evidence>
<keyword evidence="3" id="KW-0596">Phosphopantetheine</keyword>
<dbReference type="PRINTS" id="PR00154">
    <property type="entry name" value="AMPBINDING"/>
</dbReference>
<dbReference type="Gene3D" id="3.30.300.30">
    <property type="match status" value="1"/>
</dbReference>
<dbReference type="CDD" id="cd19531">
    <property type="entry name" value="LCL_NRPS-like"/>
    <property type="match status" value="1"/>
</dbReference>
<dbReference type="SUPFAM" id="SSF52777">
    <property type="entry name" value="CoA-dependent acyltransferases"/>
    <property type="match status" value="4"/>
</dbReference>
<dbReference type="InterPro" id="IPR023213">
    <property type="entry name" value="CAT-like_dom_sf"/>
</dbReference>
<organism evidence="6 7">
    <name type="scientific">Halalkalibacter alkalisediminis</name>
    <dbReference type="NCBI Taxonomy" id="935616"/>
    <lineage>
        <taxon>Bacteria</taxon>
        <taxon>Bacillati</taxon>
        <taxon>Bacillota</taxon>
        <taxon>Bacilli</taxon>
        <taxon>Bacillales</taxon>
        <taxon>Bacillaceae</taxon>
        <taxon>Halalkalibacter</taxon>
    </lineage>
</organism>
<keyword evidence="4" id="KW-0597">Phosphoprotein</keyword>
<dbReference type="PROSITE" id="PS00455">
    <property type="entry name" value="AMP_BINDING"/>
    <property type="match status" value="1"/>
</dbReference>
<dbReference type="InterPro" id="IPR025110">
    <property type="entry name" value="AMP-bd_C"/>
</dbReference>
<evidence type="ECO:0000256" key="1">
    <source>
        <dbReference type="ARBA" id="ARBA00001957"/>
    </source>
</evidence>
<dbReference type="Gene3D" id="3.30.559.10">
    <property type="entry name" value="Chloramphenicol acetyltransferase-like domain"/>
    <property type="match status" value="2"/>
</dbReference>
<comment type="similarity">
    <text evidence="2">Belongs to the ATP-dependent AMP-binding enzyme family.</text>
</comment>
<keyword evidence="7" id="KW-1185">Reference proteome</keyword>